<dbReference type="SUPFAM" id="SSF56112">
    <property type="entry name" value="Protein kinase-like (PK-like)"/>
    <property type="match status" value="1"/>
</dbReference>
<feature type="domain" description="Aminoglycoside phosphotransferase" evidence="1">
    <location>
        <begin position="59"/>
        <end position="266"/>
    </location>
</feature>
<comment type="caution">
    <text evidence="2">The sequence shown here is derived from an EMBL/GenBank/DDBJ whole genome shotgun (WGS) entry which is preliminary data.</text>
</comment>
<keyword evidence="3" id="KW-1185">Reference proteome</keyword>
<protein>
    <recommendedName>
        <fullName evidence="1">Aminoglycoside phosphotransferase domain-containing protein</fullName>
    </recommendedName>
</protein>
<dbReference type="InterPro" id="IPR052077">
    <property type="entry name" value="CcrZ_PhaseVar_Mediator"/>
</dbReference>
<dbReference type="Proteomes" id="UP001501447">
    <property type="component" value="Unassembled WGS sequence"/>
</dbReference>
<sequence>MTSTALHKATEVGSVHGPLRGYHREWYVVSPSADFPGTGRVKVGEPREDALWFDRRCFASEDALLTELARRRLPRIPPVHRLGEGPSLHGFIEGTPLDALAPAGTPLGAGHLDQIMETFARLGAMRPAGFPVPRLCRAEDRPADGDSAGFLRSLIRFTRERAYRRHLPRYGRLFNQLGLPRGALGARSPLAAAAAALTPRPFCLLHGDLHRANFIVDEAGDLWTIDWELAMLGDPLYDLATHLYLTHYPARQRREVIQRWQDVMSRVLPGSTAGTEADLPRYLAYKRAQSVYTDVVRHAGALLGARGAGADAGAGAGTSTGAGAGAGVASARLRRERLRASAKEVHQVLARGAEELGLREVPTPAEVEDAYAAFGAVRQVRSWG</sequence>
<dbReference type="InterPro" id="IPR011009">
    <property type="entry name" value="Kinase-like_dom_sf"/>
</dbReference>
<name>A0ABP6CQU7_9ACTN</name>
<dbReference type="InterPro" id="IPR002575">
    <property type="entry name" value="Aminoglycoside_PTrfase"/>
</dbReference>
<accession>A0ABP6CQU7</accession>
<dbReference type="PANTHER" id="PTHR40086">
    <property type="entry name" value="PHOSPHOTRANSFERASE YTMP-RELATED"/>
    <property type="match status" value="1"/>
</dbReference>
<dbReference type="Pfam" id="PF01636">
    <property type="entry name" value="APH"/>
    <property type="match status" value="1"/>
</dbReference>
<proteinExistence type="predicted"/>
<evidence type="ECO:0000259" key="1">
    <source>
        <dbReference type="Pfam" id="PF01636"/>
    </source>
</evidence>
<evidence type="ECO:0000313" key="3">
    <source>
        <dbReference type="Proteomes" id="UP001501447"/>
    </source>
</evidence>
<evidence type="ECO:0000313" key="2">
    <source>
        <dbReference type="EMBL" id="GAA2623442.1"/>
    </source>
</evidence>
<dbReference type="EMBL" id="BAAARJ010000013">
    <property type="protein sequence ID" value="GAA2623442.1"/>
    <property type="molecule type" value="Genomic_DNA"/>
</dbReference>
<dbReference type="PANTHER" id="PTHR40086:SF1">
    <property type="entry name" value="CELL CYCLE REGULATOR CCRZ"/>
    <property type="match status" value="1"/>
</dbReference>
<dbReference type="RefSeq" id="WP_344567888.1">
    <property type="nucleotide sequence ID" value="NZ_BAAARJ010000013.1"/>
</dbReference>
<reference evidence="3" key="1">
    <citation type="journal article" date="2019" name="Int. J. Syst. Evol. Microbiol.">
        <title>The Global Catalogue of Microorganisms (GCM) 10K type strain sequencing project: providing services to taxonomists for standard genome sequencing and annotation.</title>
        <authorList>
            <consortium name="The Broad Institute Genomics Platform"/>
            <consortium name="The Broad Institute Genome Sequencing Center for Infectious Disease"/>
            <person name="Wu L."/>
            <person name="Ma J."/>
        </authorList>
    </citation>
    <scope>NUCLEOTIDE SEQUENCE [LARGE SCALE GENOMIC DNA]</scope>
    <source>
        <strain evidence="3">JCM 16373</strain>
    </source>
</reference>
<organism evidence="2 3">
    <name type="scientific">Streptomyces axinellae</name>
    <dbReference type="NCBI Taxonomy" id="552788"/>
    <lineage>
        <taxon>Bacteria</taxon>
        <taxon>Bacillati</taxon>
        <taxon>Actinomycetota</taxon>
        <taxon>Actinomycetes</taxon>
        <taxon>Kitasatosporales</taxon>
        <taxon>Streptomycetaceae</taxon>
        <taxon>Streptomyces</taxon>
    </lineage>
</organism>
<gene>
    <name evidence="2" type="ORF">GCM10009863_42260</name>
</gene>
<dbReference type="Gene3D" id="3.90.1200.10">
    <property type="match status" value="1"/>
</dbReference>